<proteinExistence type="predicted"/>
<reference evidence="2" key="1">
    <citation type="submission" date="2022-05" db="EMBL/GenBank/DDBJ databases">
        <title>A methanotrophic Mycobacterium dominates a cave microbial ecosystem.</title>
        <authorList>
            <person name="Van Spanning R.J.M."/>
            <person name="Guan Q."/>
            <person name="Melkonian C."/>
            <person name="Gallant J."/>
            <person name="Polerecky L."/>
            <person name="Flot J.-F."/>
            <person name="Brandt B.W."/>
            <person name="Braster M."/>
            <person name="Iturbe Espinoza P."/>
            <person name="Aerts J."/>
            <person name="Meima-Franke M."/>
            <person name="Piersma S.R."/>
            <person name="Bunduc C."/>
            <person name="Ummels R."/>
            <person name="Pain A."/>
            <person name="Fleming E.J."/>
            <person name="van der Wel N."/>
            <person name="Gherman V.D."/>
            <person name="Sarbu S.M."/>
            <person name="Bodelier P.L.E."/>
            <person name="Bitter W."/>
        </authorList>
    </citation>
    <scope>NUCLEOTIDE SEQUENCE</scope>
    <source>
        <strain evidence="2">Sulfur Cave</strain>
        <plasmid evidence="2">unnamed</plasmid>
    </source>
</reference>
<dbReference type="EMBL" id="CP097321">
    <property type="protein sequence ID" value="UQX13531.1"/>
    <property type="molecule type" value="Genomic_DNA"/>
</dbReference>
<evidence type="ECO:0000313" key="2">
    <source>
        <dbReference type="EMBL" id="UQX13531.1"/>
    </source>
</evidence>
<dbReference type="InterPro" id="IPR050678">
    <property type="entry name" value="DNA_Partitioning_ATPase"/>
</dbReference>
<name>A0ABY4QTP6_9MYCO</name>
<keyword evidence="3" id="KW-1185">Reference proteome</keyword>
<keyword evidence="2" id="KW-0614">Plasmid</keyword>
<feature type="domain" description="AAA" evidence="1">
    <location>
        <begin position="9"/>
        <end position="176"/>
    </location>
</feature>
<dbReference type="InterPro" id="IPR025669">
    <property type="entry name" value="AAA_dom"/>
</dbReference>
<geneLocation type="plasmid" evidence="2 3">
    <name>unnamed</name>
</geneLocation>
<dbReference type="PANTHER" id="PTHR13696:SF99">
    <property type="entry name" value="COBYRINIC ACID AC-DIAMIDE SYNTHASE"/>
    <property type="match status" value="1"/>
</dbReference>
<accession>A0ABY4QTP6</accession>
<protein>
    <submittedName>
        <fullName evidence="2">ParA family protein</fullName>
    </submittedName>
</protein>
<dbReference type="RefSeq" id="WP_219068177.1">
    <property type="nucleotide sequence ID" value="NZ_CAJUXY010000032.1"/>
</dbReference>
<organism evidence="2 3">
    <name type="scientific">Candidatus Mycobacterium methanotrophicum</name>
    <dbReference type="NCBI Taxonomy" id="2943498"/>
    <lineage>
        <taxon>Bacteria</taxon>
        <taxon>Bacillati</taxon>
        <taxon>Actinomycetota</taxon>
        <taxon>Actinomycetes</taxon>
        <taxon>Mycobacteriales</taxon>
        <taxon>Mycobacteriaceae</taxon>
        <taxon>Mycobacterium</taxon>
    </lineage>
</organism>
<evidence type="ECO:0000313" key="3">
    <source>
        <dbReference type="Proteomes" id="UP001056610"/>
    </source>
</evidence>
<dbReference type="Proteomes" id="UP001056610">
    <property type="component" value="Plasmid unnamed"/>
</dbReference>
<evidence type="ECO:0000259" key="1">
    <source>
        <dbReference type="Pfam" id="PF13614"/>
    </source>
</evidence>
<gene>
    <name evidence="2" type="ORF">M5I08_25395</name>
</gene>
<dbReference type="Pfam" id="PF13614">
    <property type="entry name" value="AAA_31"/>
    <property type="match status" value="1"/>
</dbReference>
<dbReference type="PANTHER" id="PTHR13696">
    <property type="entry name" value="P-LOOP CONTAINING NUCLEOSIDE TRIPHOSPHATE HYDROLASE"/>
    <property type="match status" value="1"/>
</dbReference>
<sequence length="306" mass="32728">MTEPEGPPTILVGNQKGGVGKSSIVANVAAAIARKGRKVCVFDVDQQGNLTTEDLGVPIDQWDRGKNLGSVLQFGADLKPYKGIRRNLDVVMGGPTLGLVATAADRAADAGIDIADNFRRALHDLCRREEYDIVLVDSGHGDVTLLLALLAVCSHLVVPAREDSASFRGVEQLAASYLRAKSRGSRISLLGVALFEVNPRATARNAVITGRIRDLLEGSGAEPFTAAIRHAPSPALEARERHLTMQELASMADQGQSEILAALRDGRSADLPRLRARDPVPVANDYGNLTREILQRVFTASVQTAV</sequence>